<protein>
    <submittedName>
        <fullName evidence="4">Response regulator receiver</fullName>
    </submittedName>
</protein>
<dbReference type="PANTHER" id="PTHR44591:SF3">
    <property type="entry name" value="RESPONSE REGULATORY DOMAIN-CONTAINING PROTEIN"/>
    <property type="match status" value="1"/>
</dbReference>
<keyword evidence="1 2" id="KW-0597">Phosphoprotein</keyword>
<dbReference type="PANTHER" id="PTHR44591">
    <property type="entry name" value="STRESS RESPONSE REGULATOR PROTEIN 1"/>
    <property type="match status" value="1"/>
</dbReference>
<keyword evidence="5" id="KW-1185">Reference proteome</keyword>
<dbReference type="OrthoDB" id="9800897at2"/>
<evidence type="ECO:0000259" key="3">
    <source>
        <dbReference type="PROSITE" id="PS50110"/>
    </source>
</evidence>
<dbReference type="InterPro" id="IPR011006">
    <property type="entry name" value="CheY-like_superfamily"/>
</dbReference>
<dbReference type="Gene3D" id="3.40.50.2300">
    <property type="match status" value="1"/>
</dbReference>
<dbReference type="EMBL" id="CP001614">
    <property type="protein sequence ID" value="ACR14450.1"/>
    <property type="molecule type" value="Genomic_DNA"/>
</dbReference>
<dbReference type="RefSeq" id="WP_015820564.1">
    <property type="nucleotide sequence ID" value="NC_012997.1"/>
</dbReference>
<dbReference type="HOGENOM" id="CLU_059002_0_0_6"/>
<evidence type="ECO:0000313" key="4">
    <source>
        <dbReference type="EMBL" id="ACR14450.1"/>
    </source>
</evidence>
<sequence length="402" mass="44725">MAAINRILIVDDDGFMRKVLVKAVSSRFEVETAVDGEDGIAKAQSWKPDLILLDVEMPGRNGYEVCDFLKHQDATAHIPVIFLSSLSSVRERMLGFEVGADDFLVKPCSAELLNAKLDKMSDYMDQRVQLESSYQTAQNTALEALAASAELGKAVRFVERSYQVPSLTKLAEELASNLRDMQLSASLMLISRHDNQFACTKGTSVAPLERDLLAMLHSEKRFIDFGCRTQVNYPRVAILVKNMPLEDRNRYGRLKDVLPFILGAVDAKVRVIDAEQSFTKQNLELGNAVESVRNSLTLISDMLEKNQSVVGDIMSSLNTGLSLELHRLGLEEDQENYILDQFDDAAQSVHQTLVRGGHILDDLEAVAHKLEQLAVNQHQTITETLAVKDSDELDPSGDVELF</sequence>
<dbReference type="GO" id="GO:0000160">
    <property type="term" value="P:phosphorelay signal transduction system"/>
    <property type="evidence" value="ECO:0007669"/>
    <property type="project" value="InterPro"/>
</dbReference>
<dbReference type="AlphaFoldDB" id="C5BP76"/>
<dbReference type="Pfam" id="PF00072">
    <property type="entry name" value="Response_reg"/>
    <property type="match status" value="1"/>
</dbReference>
<organism evidence="4 5">
    <name type="scientific">Teredinibacter turnerae (strain ATCC 39867 / T7901)</name>
    <dbReference type="NCBI Taxonomy" id="377629"/>
    <lineage>
        <taxon>Bacteria</taxon>
        <taxon>Pseudomonadati</taxon>
        <taxon>Pseudomonadota</taxon>
        <taxon>Gammaproteobacteria</taxon>
        <taxon>Cellvibrionales</taxon>
        <taxon>Cellvibrionaceae</taxon>
        <taxon>Teredinibacter</taxon>
    </lineage>
</organism>
<proteinExistence type="predicted"/>
<dbReference type="KEGG" id="ttu:TERTU_3096"/>
<dbReference type="Proteomes" id="UP000009080">
    <property type="component" value="Chromosome"/>
</dbReference>
<name>C5BP76_TERTT</name>
<dbReference type="SMART" id="SM00448">
    <property type="entry name" value="REC"/>
    <property type="match status" value="1"/>
</dbReference>
<accession>C5BP76</accession>
<dbReference type="InterPro" id="IPR050595">
    <property type="entry name" value="Bact_response_regulator"/>
</dbReference>
<dbReference type="eggNOG" id="COG0745">
    <property type="taxonomic scope" value="Bacteria"/>
</dbReference>
<evidence type="ECO:0000313" key="5">
    <source>
        <dbReference type="Proteomes" id="UP000009080"/>
    </source>
</evidence>
<dbReference type="STRING" id="377629.TERTU_3096"/>
<dbReference type="PROSITE" id="PS50110">
    <property type="entry name" value="RESPONSE_REGULATORY"/>
    <property type="match status" value="1"/>
</dbReference>
<reference evidence="4 5" key="1">
    <citation type="journal article" date="2009" name="PLoS ONE">
        <title>The complete genome of Teredinibacter turnerae T7901: an intracellular endosymbiont of marine wood-boring bivalves (shipworms).</title>
        <authorList>
            <person name="Yang J.C."/>
            <person name="Madupu R."/>
            <person name="Durkin A.S."/>
            <person name="Ekborg N.A."/>
            <person name="Pedamallu C.S."/>
            <person name="Hostetler J.B."/>
            <person name="Radune D."/>
            <person name="Toms B.S."/>
            <person name="Henrissat B."/>
            <person name="Coutinho P.M."/>
            <person name="Schwarz S."/>
            <person name="Field L."/>
            <person name="Trindade-Silva A.E."/>
            <person name="Soares C.A.G."/>
            <person name="Elshahawi S."/>
            <person name="Hanora A."/>
            <person name="Schmidt E.W."/>
            <person name="Haygood M.G."/>
            <person name="Posfai J."/>
            <person name="Benner J."/>
            <person name="Madinger C."/>
            <person name="Nove J."/>
            <person name="Anton B."/>
            <person name="Chaudhary K."/>
            <person name="Foster J."/>
            <person name="Holman A."/>
            <person name="Kumar S."/>
            <person name="Lessard P.A."/>
            <person name="Luyten Y.A."/>
            <person name="Slatko B."/>
            <person name="Wood N."/>
            <person name="Wu B."/>
            <person name="Teplitski M."/>
            <person name="Mougous J.D."/>
            <person name="Ward N."/>
            <person name="Eisen J.A."/>
            <person name="Badger J.H."/>
            <person name="Distel D.L."/>
        </authorList>
    </citation>
    <scope>NUCLEOTIDE SEQUENCE [LARGE SCALE GENOMIC DNA]</scope>
    <source>
        <strain evidence="5">ATCC 39867 / T7901</strain>
    </source>
</reference>
<evidence type="ECO:0000256" key="2">
    <source>
        <dbReference type="PROSITE-ProRule" id="PRU00169"/>
    </source>
</evidence>
<evidence type="ECO:0000256" key="1">
    <source>
        <dbReference type="ARBA" id="ARBA00022553"/>
    </source>
</evidence>
<feature type="modified residue" description="4-aspartylphosphate" evidence="2">
    <location>
        <position position="54"/>
    </location>
</feature>
<feature type="domain" description="Response regulatory" evidence="3">
    <location>
        <begin position="6"/>
        <end position="121"/>
    </location>
</feature>
<dbReference type="InterPro" id="IPR001789">
    <property type="entry name" value="Sig_transdc_resp-reg_receiver"/>
</dbReference>
<dbReference type="SUPFAM" id="SSF52172">
    <property type="entry name" value="CheY-like"/>
    <property type="match status" value="1"/>
</dbReference>
<gene>
    <name evidence="4" type="ordered locus">TERTU_3096</name>
</gene>